<dbReference type="HOGENOM" id="CLU_1286917_0_0_5"/>
<name>F9Y8A0_KETVW</name>
<feature type="transmembrane region" description="Helical" evidence="1">
    <location>
        <begin position="67"/>
        <end position="87"/>
    </location>
</feature>
<evidence type="ECO:0000259" key="2">
    <source>
        <dbReference type="Pfam" id="PF18920"/>
    </source>
</evidence>
<feature type="transmembrane region" description="Helical" evidence="1">
    <location>
        <begin position="175"/>
        <end position="195"/>
    </location>
</feature>
<dbReference type="InterPro" id="IPR043728">
    <property type="entry name" value="DUF5671"/>
</dbReference>
<dbReference type="AlphaFoldDB" id="F9Y8A0"/>
<dbReference type="OrthoDB" id="529444at2"/>
<protein>
    <recommendedName>
        <fullName evidence="2">DUF5671 domain-containing protein</fullName>
    </recommendedName>
</protein>
<dbReference type="EMBL" id="CP002018">
    <property type="protein sequence ID" value="AEM42386.1"/>
    <property type="molecule type" value="Genomic_DNA"/>
</dbReference>
<keyword evidence="4" id="KW-1185">Reference proteome</keyword>
<dbReference type="Pfam" id="PF18920">
    <property type="entry name" value="DUF5671"/>
    <property type="match status" value="1"/>
</dbReference>
<evidence type="ECO:0000313" key="4">
    <source>
        <dbReference type="Proteomes" id="UP000000692"/>
    </source>
</evidence>
<accession>F9Y8A0</accession>
<organism evidence="3 4">
    <name type="scientific">Ketogulonicigenium vulgare (strain WSH-001)</name>
    <dbReference type="NCBI Taxonomy" id="759362"/>
    <lineage>
        <taxon>Bacteria</taxon>
        <taxon>Pseudomonadati</taxon>
        <taxon>Pseudomonadota</taxon>
        <taxon>Alphaproteobacteria</taxon>
        <taxon>Rhodobacterales</taxon>
        <taxon>Roseobacteraceae</taxon>
        <taxon>Ketogulonicigenium</taxon>
    </lineage>
</organism>
<reference evidence="3 4" key="1">
    <citation type="journal article" date="2011" name="J. Bacteriol.">
        <title>Complete genome sequence of the industrial strain Ketogulonicigenium vulgare WSH-001.</title>
        <authorList>
            <person name="Liu L."/>
            <person name="Li Y."/>
            <person name="Zhang J."/>
            <person name="Zhou Z."/>
            <person name="Liu J."/>
            <person name="Li X."/>
            <person name="Zhou J."/>
            <person name="Du G."/>
            <person name="Wang L."/>
            <person name="Chen J."/>
        </authorList>
    </citation>
    <scope>NUCLEOTIDE SEQUENCE [LARGE SCALE GENOMIC DNA]</scope>
    <source>
        <strain evidence="3 4">WSH-001</strain>
    </source>
</reference>
<keyword evidence="1" id="KW-0812">Transmembrane</keyword>
<dbReference type="eggNOG" id="ENOG503083Y">
    <property type="taxonomic scope" value="Bacteria"/>
</dbReference>
<dbReference type="Proteomes" id="UP000000692">
    <property type="component" value="Chromosome"/>
</dbReference>
<keyword evidence="1" id="KW-0472">Membrane</keyword>
<evidence type="ECO:0000313" key="3">
    <source>
        <dbReference type="EMBL" id="AEM42386.1"/>
    </source>
</evidence>
<gene>
    <name evidence="3" type="ordered locus">KVU_2547</name>
</gene>
<feature type="domain" description="DUF5671" evidence="2">
    <location>
        <begin position="66"/>
        <end position="193"/>
    </location>
</feature>
<proteinExistence type="predicted"/>
<feature type="transmembrane region" description="Helical" evidence="1">
    <location>
        <begin position="107"/>
        <end position="127"/>
    </location>
</feature>
<dbReference type="KEGG" id="kvl:KVU_2547"/>
<keyword evidence="1" id="KW-1133">Transmembrane helix</keyword>
<sequence>MSAPAQLSDFVRDALAAGIGREVIRNRLQDAGWSAAEAENALAAWADPEGRIPPMPRPQPSYSAREALFYALKFLALIVVVWNVQALGSDLIERLAPRDYVPYVSRWSIANLIVFTPVFIGLHLYTLRLTRQDAAKRRSPVRIWLGNIGQFIAVLTLLGIATTVIGTWLSNALDMQLALNLALLSVISVLVALFFRAELATK</sequence>
<feature type="transmembrane region" description="Helical" evidence="1">
    <location>
        <begin position="148"/>
        <end position="169"/>
    </location>
</feature>
<evidence type="ECO:0000256" key="1">
    <source>
        <dbReference type="SAM" id="Phobius"/>
    </source>
</evidence>
<dbReference type="RefSeq" id="WP_013383188.1">
    <property type="nucleotide sequence ID" value="NC_017384.1"/>
</dbReference>